<dbReference type="InterPro" id="IPR027417">
    <property type="entry name" value="P-loop_NTPase"/>
</dbReference>
<dbReference type="InterPro" id="IPR036225">
    <property type="entry name" value="SRP/SRP_N"/>
</dbReference>
<dbReference type="GO" id="GO:0003924">
    <property type="term" value="F:GTPase activity"/>
    <property type="evidence" value="ECO:0007669"/>
    <property type="project" value="TreeGrafter"/>
</dbReference>
<proteinExistence type="inferred from homology"/>
<dbReference type="EMBL" id="UOGD01000238">
    <property type="protein sequence ID" value="VAX22956.1"/>
    <property type="molecule type" value="Genomic_DNA"/>
</dbReference>
<dbReference type="Gene3D" id="3.40.50.300">
    <property type="entry name" value="P-loop containing nucleotide triphosphate hydrolases"/>
    <property type="match status" value="1"/>
</dbReference>
<evidence type="ECO:0000256" key="5">
    <source>
        <dbReference type="ARBA" id="ARBA00022741"/>
    </source>
</evidence>
<dbReference type="SMART" id="SM00962">
    <property type="entry name" value="SRP54"/>
    <property type="match status" value="1"/>
</dbReference>
<dbReference type="FunFam" id="3.40.50.300:FF:000053">
    <property type="entry name" value="Signal recognition particle receptor FtsY"/>
    <property type="match status" value="1"/>
</dbReference>
<sequence length="314" mass="34518">MAMLKNINFNKLKQGLSKTKDKLFTGITEAISTKAVFDEDILDELEEILITSDIGMDTALKIIHNTRAELYYLNDRSKETIISTLKNEMKSVLLNAVQNTDNSDSIDISDNKPYVILVVGVNGAGKTTTIGKLAYNYKKAGYSVLIGSADTFRAAANEQLDVWAKRADVEIIQKETGTDPSSVVYETLNIAKSNDVDIVLIDTAGRLHTKSNLMKELEKMKGVMGKILPHAPNEVYLVVDGNSGQNALVQAREFSKFTELTGLIVTKLDGTAKGGVVFQISAQQKIPIKYIGVGEKIEDLQNFDADKFIDALFD</sequence>
<keyword evidence="4" id="KW-0963">Cytoplasm</keyword>
<evidence type="ECO:0000313" key="11">
    <source>
        <dbReference type="EMBL" id="VAX22956.1"/>
    </source>
</evidence>
<evidence type="ECO:0000256" key="2">
    <source>
        <dbReference type="ARBA" id="ARBA00008531"/>
    </source>
</evidence>
<evidence type="ECO:0000259" key="10">
    <source>
        <dbReference type="PROSITE" id="PS00300"/>
    </source>
</evidence>
<dbReference type="InterPro" id="IPR004390">
    <property type="entry name" value="SR_rcpt_FtsY"/>
</dbReference>
<evidence type="ECO:0000256" key="4">
    <source>
        <dbReference type="ARBA" id="ARBA00022490"/>
    </source>
</evidence>
<keyword evidence="5" id="KW-0547">Nucleotide-binding</keyword>
<keyword evidence="7" id="KW-0342">GTP-binding</keyword>
<reference evidence="11" key="1">
    <citation type="submission" date="2018-06" db="EMBL/GenBank/DDBJ databases">
        <authorList>
            <person name="Zhirakovskaya E."/>
        </authorList>
    </citation>
    <scope>NUCLEOTIDE SEQUENCE</scope>
</reference>
<dbReference type="AlphaFoldDB" id="A0A3B1BX93"/>
<dbReference type="GO" id="GO:0005737">
    <property type="term" value="C:cytoplasm"/>
    <property type="evidence" value="ECO:0007669"/>
    <property type="project" value="UniProtKB-ARBA"/>
</dbReference>
<dbReference type="GO" id="GO:0005047">
    <property type="term" value="F:signal recognition particle binding"/>
    <property type="evidence" value="ECO:0007669"/>
    <property type="project" value="TreeGrafter"/>
</dbReference>
<dbReference type="Pfam" id="PF00448">
    <property type="entry name" value="SRP54"/>
    <property type="match status" value="1"/>
</dbReference>
<dbReference type="Pfam" id="PF02881">
    <property type="entry name" value="SRP54_N"/>
    <property type="match status" value="1"/>
</dbReference>
<name>A0A3B1BX93_9ZZZZ</name>
<dbReference type="InterPro" id="IPR000897">
    <property type="entry name" value="SRP54_GTPase_dom"/>
</dbReference>
<dbReference type="InterPro" id="IPR003593">
    <property type="entry name" value="AAA+_ATPase"/>
</dbReference>
<dbReference type="Gene3D" id="1.20.120.140">
    <property type="entry name" value="Signal recognition particle SRP54, nucleotide-binding domain"/>
    <property type="match status" value="1"/>
</dbReference>
<dbReference type="SUPFAM" id="SSF52540">
    <property type="entry name" value="P-loop containing nucleoside triphosphate hydrolases"/>
    <property type="match status" value="1"/>
</dbReference>
<evidence type="ECO:0000256" key="6">
    <source>
        <dbReference type="ARBA" id="ARBA00022801"/>
    </source>
</evidence>
<evidence type="ECO:0000256" key="8">
    <source>
        <dbReference type="ARBA" id="ARBA00023136"/>
    </source>
</evidence>
<comment type="subcellular location">
    <subcellularLocation>
        <location evidence="1">Cell membrane</location>
        <topology evidence="1">Peripheral membrane protein</topology>
        <orientation evidence="1">Cytoplasmic side</orientation>
    </subcellularLocation>
</comment>
<dbReference type="GO" id="GO:0005525">
    <property type="term" value="F:GTP binding"/>
    <property type="evidence" value="ECO:0007669"/>
    <property type="project" value="UniProtKB-KW"/>
</dbReference>
<dbReference type="GO" id="GO:0006614">
    <property type="term" value="P:SRP-dependent cotranslational protein targeting to membrane"/>
    <property type="evidence" value="ECO:0007669"/>
    <property type="project" value="InterPro"/>
</dbReference>
<keyword evidence="9 11" id="KW-0675">Receptor</keyword>
<dbReference type="PANTHER" id="PTHR43134:SF1">
    <property type="entry name" value="SIGNAL RECOGNITION PARTICLE RECEPTOR SUBUNIT ALPHA"/>
    <property type="match status" value="1"/>
</dbReference>
<keyword evidence="8" id="KW-0472">Membrane</keyword>
<dbReference type="SUPFAM" id="SSF47364">
    <property type="entry name" value="Domain of the SRP/SRP receptor G-proteins"/>
    <property type="match status" value="1"/>
</dbReference>
<gene>
    <name evidence="11" type="ORF">MNBD_IGNAVI01-712</name>
</gene>
<keyword evidence="3" id="KW-1003">Cell membrane</keyword>
<keyword evidence="6" id="KW-0378">Hydrolase</keyword>
<dbReference type="InterPro" id="IPR013822">
    <property type="entry name" value="Signal_recog_particl_SRP54_hlx"/>
</dbReference>
<evidence type="ECO:0000256" key="3">
    <source>
        <dbReference type="ARBA" id="ARBA00022475"/>
    </source>
</evidence>
<accession>A0A3B1BX93</accession>
<feature type="domain" description="SRP54-type proteins GTP-binding" evidence="10">
    <location>
        <begin position="287"/>
        <end position="300"/>
    </location>
</feature>
<dbReference type="SMART" id="SM00382">
    <property type="entry name" value="AAA"/>
    <property type="match status" value="1"/>
</dbReference>
<dbReference type="PROSITE" id="PS00300">
    <property type="entry name" value="SRP54"/>
    <property type="match status" value="1"/>
</dbReference>
<dbReference type="CDD" id="cd17874">
    <property type="entry name" value="FtsY"/>
    <property type="match status" value="1"/>
</dbReference>
<dbReference type="PANTHER" id="PTHR43134">
    <property type="entry name" value="SIGNAL RECOGNITION PARTICLE RECEPTOR SUBUNIT ALPHA"/>
    <property type="match status" value="1"/>
</dbReference>
<protein>
    <submittedName>
        <fullName evidence="11">Signal recognition particle receptor FtsY</fullName>
    </submittedName>
</protein>
<dbReference type="SMART" id="SM00963">
    <property type="entry name" value="SRP54_N"/>
    <property type="match status" value="1"/>
</dbReference>
<dbReference type="InterPro" id="IPR042101">
    <property type="entry name" value="SRP54_N_sf"/>
</dbReference>
<dbReference type="GO" id="GO:0005886">
    <property type="term" value="C:plasma membrane"/>
    <property type="evidence" value="ECO:0007669"/>
    <property type="project" value="UniProtKB-SubCell"/>
</dbReference>
<evidence type="ECO:0000256" key="1">
    <source>
        <dbReference type="ARBA" id="ARBA00004413"/>
    </source>
</evidence>
<organism evidence="11">
    <name type="scientific">hydrothermal vent metagenome</name>
    <dbReference type="NCBI Taxonomy" id="652676"/>
    <lineage>
        <taxon>unclassified sequences</taxon>
        <taxon>metagenomes</taxon>
        <taxon>ecological metagenomes</taxon>
    </lineage>
</organism>
<evidence type="ECO:0000256" key="7">
    <source>
        <dbReference type="ARBA" id="ARBA00023134"/>
    </source>
</evidence>
<dbReference type="HAMAP" id="MF_00920">
    <property type="entry name" value="FtsY"/>
    <property type="match status" value="1"/>
</dbReference>
<evidence type="ECO:0000256" key="9">
    <source>
        <dbReference type="ARBA" id="ARBA00023170"/>
    </source>
</evidence>
<dbReference type="NCBIfam" id="TIGR00064">
    <property type="entry name" value="ftsY"/>
    <property type="match status" value="1"/>
</dbReference>
<comment type="similarity">
    <text evidence="2">Belongs to the GTP-binding SRP family.</text>
</comment>